<dbReference type="Pfam" id="PF26356">
    <property type="entry name" value="Pelota_N"/>
    <property type="match status" value="1"/>
</dbReference>
<evidence type="ECO:0000256" key="8">
    <source>
        <dbReference type="PROSITE-ProRule" id="PRU00221"/>
    </source>
</evidence>
<dbReference type="SUPFAM" id="SSF53137">
    <property type="entry name" value="Translational machinery components"/>
    <property type="match status" value="1"/>
</dbReference>
<feature type="repeat" description="WD" evidence="8">
    <location>
        <begin position="817"/>
        <end position="857"/>
    </location>
</feature>
<proteinExistence type="inferred from homology"/>
<feature type="region of interest" description="Disordered" evidence="9">
    <location>
        <begin position="1461"/>
        <end position="1609"/>
    </location>
</feature>
<dbReference type="InterPro" id="IPR040324">
    <property type="entry name" value="WDR44/Dgr2"/>
</dbReference>
<feature type="region of interest" description="Disordered" evidence="9">
    <location>
        <begin position="389"/>
        <end position="414"/>
    </location>
</feature>
<dbReference type="GO" id="GO:0046872">
    <property type="term" value="F:metal ion binding"/>
    <property type="evidence" value="ECO:0007669"/>
    <property type="project" value="UniProtKB-KW"/>
</dbReference>
<dbReference type="Pfam" id="PF03465">
    <property type="entry name" value="eRF1_3"/>
    <property type="match status" value="1"/>
</dbReference>
<comment type="subcellular location">
    <subcellularLocation>
        <location evidence="2">Cytoplasm</location>
    </subcellularLocation>
</comment>
<feature type="region of interest" description="Disordered" evidence="9">
    <location>
        <begin position="454"/>
        <end position="561"/>
    </location>
</feature>
<evidence type="ECO:0000256" key="4">
    <source>
        <dbReference type="ARBA" id="ARBA00022490"/>
    </source>
</evidence>
<dbReference type="Proteomes" id="UP001217918">
    <property type="component" value="Unassembled WGS sequence"/>
</dbReference>
<keyword evidence="5 8" id="KW-0853">WD repeat</keyword>
<dbReference type="InterPro" id="IPR005141">
    <property type="entry name" value="eRF1_2"/>
</dbReference>
<feature type="compositionally biased region" description="Gly residues" evidence="9">
    <location>
        <begin position="1355"/>
        <end position="1366"/>
    </location>
</feature>
<feature type="compositionally biased region" description="Basic and acidic residues" evidence="9">
    <location>
        <begin position="1525"/>
        <end position="1539"/>
    </location>
</feature>
<comment type="caution">
    <text evidence="11">The sequence shown here is derived from an EMBL/GenBank/DDBJ whole genome shotgun (WGS) entry which is preliminary data.</text>
</comment>
<gene>
    <name evidence="11" type="ORF">P8C59_002766</name>
</gene>
<evidence type="ECO:0000256" key="5">
    <source>
        <dbReference type="ARBA" id="ARBA00022574"/>
    </source>
</evidence>
<dbReference type="GO" id="GO:0071025">
    <property type="term" value="P:RNA surveillance"/>
    <property type="evidence" value="ECO:0007669"/>
    <property type="project" value="InterPro"/>
</dbReference>
<dbReference type="InterPro" id="IPR004405">
    <property type="entry name" value="TF_pelota"/>
</dbReference>
<dbReference type="PROSITE" id="PS50294">
    <property type="entry name" value="WD_REPEATS_REGION"/>
    <property type="match status" value="2"/>
</dbReference>
<dbReference type="InterPro" id="IPR042226">
    <property type="entry name" value="eFR1_2_sf"/>
</dbReference>
<evidence type="ECO:0000256" key="7">
    <source>
        <dbReference type="ARBA" id="ARBA00022737"/>
    </source>
</evidence>
<dbReference type="PANTHER" id="PTHR14221:SF0">
    <property type="entry name" value="WD REPEAT-CONTAINING PROTEIN 44"/>
    <property type="match status" value="1"/>
</dbReference>
<feature type="region of interest" description="Disordered" evidence="9">
    <location>
        <begin position="1187"/>
        <end position="1433"/>
    </location>
</feature>
<dbReference type="SUPFAM" id="SSF55315">
    <property type="entry name" value="L30e-like"/>
    <property type="match status" value="1"/>
</dbReference>
<sequence length="1609" mass="170528">MRLLSKKNVALNALDSERGVQLVATEPEDMWHANNLILAGDTVEASTIRKVTTSTATGSTASDRVLLKMRVRVTATSFDPAASSLRVSGTVLSENLTGVSIGQYHTLELEPNRAFTVWKAAGWDSVARQTLHEALDDDKADALCAVVMAEGLANICLITDFRTVVKQRVEYSVPRKRAGGGGGGGGGGKDTAGGGMARFFDKTLATLLRAVDLARPRPLLLAGPGFVAQDFRDYVAERGAREGDKTLRRMAKDALVLHASTGHVHSLNEVLTSPEVQASMRDKRFSRETQAMDELYERLKKDDGRAWYGVKPVVKAVEEGAVGRGGGVLLVNNGLFRSLDMATRKKYVALVDKVKEDGGDARVLSSDHESGQRLDALGGIAAMLTYPMPDLDESDEEGEEEEEEERVTEGATVASEMVGPVCASLHALCRSATSAFPKVEIESQIPIPAFSIALIPPDSPSEEGSTAQGHRRLSMQSGRHKSIAASKSLSLSRPKAHSRNDSDPPVAGQDDDDNDDDDDSAEDEDEDEVEDYRPRPGYANAHRSRPSLSPIAQSPAGNTTLDPLSQQIILRTNMDHSATHRLRNPHRPDAPGHMADGTRRPSAESSTKLLSPLDHVGRERRYKGTSFLSRLGRRSYRRKDDGDADTESDFDSDLRTEGVDALVFSQAVAAPGAGGGYIPQHKEPPRYIRTKVHNKKTREFNRIFLAQELVGTHPPKQSLESDDAVPNRDKIPVVTVSVAATANGRKTAQTGGAIWATEFSQDGRYLAAAGRDHVVRVWAVISTPEERLASEEEDESRGGTAERLSAPVFRSQPVMEFEGHTGEILDLSWSKNSFLLSSSMDKTVRLWHMSRKDCLCTFKHKDLVTKLAFHPRDDRFFLAGSLDTMLRLWSIPDKAVAFSAALPDLVTAVAFSPDGKTAIAGLLNGLCLFYETEGLKYTNQIHVRSSRGKNAKGSKITGIQTMSIGPAAALPHVSTATSAARVAPSRTSTDLAGTGQVKVLITSNDSRIRIYNLADKSLDVKYKGHDNGCSQISATFSDDAKYVICGSEDRKAFIWNRQDAERFGENRDKQPCESFEAHGDMVTTALFAPTSTRMLLSGSGDPIYDLCNPPPVTLRSLGETTSTAASQTGQSNSDAETTVQRVSEKPAFVERSKHVDGNIIVTSDHAGIIKVFRQDCAFSKRKNDLWETGSSFSRRPTHGTSIGNGYIGGSVRRGRSGSLLTRHSNGSIATTGHSRRGSLSQPQPLPSSPGMGSPQMGSPQLSSSGAGPGGGGSSDRILSWRQGIVEGASGHAKRASSMKSSAGAGGHGGTPAPRSERSISPSKLGRSSLLSGDVEDVAEEPRSRDVSAATARPGVGVGGGGGGGEDGTTPSTSSLEGRRGGTAARKEGQGAATPPTPASTFRASGDEAGARVGPGVGAGAGDAQEQSPTGGYASFFNLSRLRGMVGLGGGQARGASSEVVVGGGAVDGGTAAAEAKDGGSAENRDRDRDRESRRRRGLGAATVLRRGGGEGDDQPPPLPRGGRLGHGDVARGQGQDRWRTMAPSGLSRELTNGSAGGGGGEEGGEEGMVIGLGIGEGGSAGEQGGRKAAGAVLLEGGRGEGRRKWGWRS</sequence>
<dbReference type="InterPro" id="IPR005140">
    <property type="entry name" value="eRF1_Pelota-like_N"/>
</dbReference>
<name>A0AAD9M9K2_9PEZI</name>
<feature type="compositionally biased region" description="Low complexity" evidence="9">
    <location>
        <begin position="1120"/>
        <end position="1133"/>
    </location>
</feature>
<dbReference type="Gene3D" id="3.30.1330.30">
    <property type="match status" value="1"/>
</dbReference>
<feature type="compositionally biased region" description="Polar residues" evidence="9">
    <location>
        <begin position="546"/>
        <end position="561"/>
    </location>
</feature>
<evidence type="ECO:0000313" key="11">
    <source>
        <dbReference type="EMBL" id="KAK2068102.1"/>
    </source>
</evidence>
<feature type="compositionally biased region" description="Basic and acidic residues" evidence="9">
    <location>
        <begin position="586"/>
        <end position="602"/>
    </location>
</feature>
<feature type="compositionally biased region" description="Low complexity" evidence="9">
    <location>
        <begin position="1237"/>
        <end position="1265"/>
    </location>
</feature>
<feature type="compositionally biased region" description="Polar residues" evidence="9">
    <location>
        <begin position="1188"/>
        <end position="1203"/>
    </location>
</feature>
<evidence type="ECO:0000256" key="2">
    <source>
        <dbReference type="ARBA" id="ARBA00004496"/>
    </source>
</evidence>
<feature type="region of interest" description="Disordered" evidence="9">
    <location>
        <begin position="1120"/>
        <end position="1139"/>
    </location>
</feature>
<accession>A0AAD9M9K2</accession>
<dbReference type="InterPro" id="IPR001680">
    <property type="entry name" value="WD40_rpt"/>
</dbReference>
<evidence type="ECO:0000259" key="10">
    <source>
        <dbReference type="SMART" id="SM01194"/>
    </source>
</evidence>
<protein>
    <recommendedName>
        <fullName evidence="10">eRF1/Pelota-like N-terminal domain-containing protein</fullName>
    </recommendedName>
</protein>
<dbReference type="PANTHER" id="PTHR14221">
    <property type="entry name" value="WD REPEAT DOMAIN 44"/>
    <property type="match status" value="1"/>
</dbReference>
<feature type="domain" description="eRF1/Pelota-like N-terminal" evidence="10">
    <location>
        <begin position="6"/>
        <end position="136"/>
    </location>
</feature>
<dbReference type="InterPro" id="IPR015943">
    <property type="entry name" value="WD40/YVTN_repeat-like_dom_sf"/>
</dbReference>
<evidence type="ECO:0000256" key="6">
    <source>
        <dbReference type="ARBA" id="ARBA00022723"/>
    </source>
</evidence>
<keyword evidence="4" id="KW-0963">Cytoplasm</keyword>
<dbReference type="SMART" id="SM01194">
    <property type="entry name" value="eRF1_1"/>
    <property type="match status" value="1"/>
</dbReference>
<dbReference type="EMBL" id="JAQQPM010000002">
    <property type="protein sequence ID" value="KAK2068102.1"/>
    <property type="molecule type" value="Genomic_DNA"/>
</dbReference>
<dbReference type="InterPro" id="IPR029064">
    <property type="entry name" value="Ribosomal_eL30-like_sf"/>
</dbReference>
<keyword evidence="6" id="KW-0479">Metal-binding</keyword>
<keyword evidence="12" id="KW-1185">Reference proteome</keyword>
<reference evidence="11" key="1">
    <citation type="journal article" date="2023" name="Mol. Plant Microbe Interact.">
        <title>Elucidating the Obligate Nature and Biological Capacity of an Invasive Fungal Corn Pathogen.</title>
        <authorList>
            <person name="MacCready J.S."/>
            <person name="Roggenkamp E.M."/>
            <person name="Gdanetz K."/>
            <person name="Chilvers M.I."/>
        </authorList>
    </citation>
    <scope>NUCLEOTIDE SEQUENCE</scope>
    <source>
        <strain evidence="11">PM02</strain>
    </source>
</reference>
<feature type="repeat" description="WD" evidence="8">
    <location>
        <begin position="747"/>
        <end position="778"/>
    </location>
</feature>
<feature type="compositionally biased region" description="Basic and acidic residues" evidence="9">
    <location>
        <begin position="1376"/>
        <end position="1388"/>
    </location>
</feature>
<comment type="similarity">
    <text evidence="3">Belongs to the eukaryotic release factor 1 family. Pelota subfamily.</text>
</comment>
<feature type="compositionally biased region" description="Low complexity" evidence="9">
    <location>
        <begin position="483"/>
        <end position="492"/>
    </location>
</feature>
<keyword evidence="7" id="KW-0677">Repeat</keyword>
<evidence type="ECO:0000313" key="12">
    <source>
        <dbReference type="Proteomes" id="UP001217918"/>
    </source>
</evidence>
<evidence type="ECO:0000256" key="1">
    <source>
        <dbReference type="ARBA" id="ARBA00001968"/>
    </source>
</evidence>
<evidence type="ECO:0000256" key="3">
    <source>
        <dbReference type="ARBA" id="ARBA00009504"/>
    </source>
</evidence>
<dbReference type="FunFam" id="3.30.1330.30:FF:000008">
    <property type="entry name" value="Protein pelota homolog"/>
    <property type="match status" value="1"/>
</dbReference>
<dbReference type="SMART" id="SM00320">
    <property type="entry name" value="WD40"/>
    <property type="match status" value="6"/>
</dbReference>
<dbReference type="SUPFAM" id="SSF50978">
    <property type="entry name" value="WD40 repeat-like"/>
    <property type="match status" value="1"/>
</dbReference>
<dbReference type="GO" id="GO:0005737">
    <property type="term" value="C:cytoplasm"/>
    <property type="evidence" value="ECO:0007669"/>
    <property type="project" value="UniProtKB-SubCell"/>
</dbReference>
<dbReference type="Gene3D" id="2.130.10.10">
    <property type="entry name" value="YVTN repeat-like/Quinoprotein amine dehydrogenase"/>
    <property type="match status" value="2"/>
</dbReference>
<dbReference type="NCBIfam" id="TIGR00111">
    <property type="entry name" value="pelota"/>
    <property type="match status" value="1"/>
</dbReference>
<dbReference type="SUPFAM" id="SSF159065">
    <property type="entry name" value="Dom34/Pelota N-terminal domain-like"/>
    <property type="match status" value="1"/>
</dbReference>
<comment type="cofactor">
    <cofactor evidence="1">
        <name>a divalent metal cation</name>
        <dbReference type="ChEBI" id="CHEBI:60240"/>
    </cofactor>
</comment>
<feature type="compositionally biased region" description="Basic residues" evidence="9">
    <location>
        <begin position="469"/>
        <end position="482"/>
    </location>
</feature>
<feature type="repeat" description="WD" evidence="8">
    <location>
        <begin position="857"/>
        <end position="899"/>
    </location>
</feature>
<dbReference type="GO" id="GO:0070966">
    <property type="term" value="P:nuclear-transcribed mRNA catabolic process, no-go decay"/>
    <property type="evidence" value="ECO:0007669"/>
    <property type="project" value="InterPro"/>
</dbReference>
<dbReference type="InterPro" id="IPR036322">
    <property type="entry name" value="WD40_repeat_dom_sf"/>
</dbReference>
<dbReference type="Pfam" id="PF00400">
    <property type="entry name" value="WD40"/>
    <property type="match status" value="4"/>
</dbReference>
<dbReference type="Gene3D" id="2.30.30.870">
    <property type="entry name" value="Pelota, domain A"/>
    <property type="match status" value="1"/>
</dbReference>
<organism evidence="11 12">
    <name type="scientific">Phyllachora maydis</name>
    <dbReference type="NCBI Taxonomy" id="1825666"/>
    <lineage>
        <taxon>Eukaryota</taxon>
        <taxon>Fungi</taxon>
        <taxon>Dikarya</taxon>
        <taxon>Ascomycota</taxon>
        <taxon>Pezizomycotina</taxon>
        <taxon>Sordariomycetes</taxon>
        <taxon>Sordariomycetidae</taxon>
        <taxon>Phyllachorales</taxon>
        <taxon>Phyllachoraceae</taxon>
        <taxon>Phyllachora</taxon>
    </lineage>
</organism>
<feature type="compositionally biased region" description="Gly residues" evidence="9">
    <location>
        <begin position="1570"/>
        <end position="1583"/>
    </location>
</feature>
<dbReference type="GO" id="GO:0070481">
    <property type="term" value="P:nuclear-transcribed mRNA catabolic process, non-stop decay"/>
    <property type="evidence" value="ECO:0007669"/>
    <property type="project" value="InterPro"/>
</dbReference>
<dbReference type="InterPro" id="IPR005142">
    <property type="entry name" value="eRF1_3"/>
</dbReference>
<dbReference type="InterPro" id="IPR058547">
    <property type="entry name" value="Pelota_N"/>
</dbReference>
<evidence type="ECO:0000256" key="9">
    <source>
        <dbReference type="SAM" id="MobiDB-lite"/>
    </source>
</evidence>
<feature type="compositionally biased region" description="Acidic residues" evidence="9">
    <location>
        <begin position="509"/>
        <end position="530"/>
    </location>
</feature>
<dbReference type="Gene3D" id="3.30.420.60">
    <property type="entry name" value="eRF1 domain 2"/>
    <property type="match status" value="1"/>
</dbReference>
<dbReference type="InterPro" id="IPR038069">
    <property type="entry name" value="Pelota/DOM34_N"/>
</dbReference>
<feature type="region of interest" description="Disordered" evidence="9">
    <location>
        <begin position="579"/>
        <end position="617"/>
    </location>
</feature>
<feature type="compositionally biased region" description="Acidic residues" evidence="9">
    <location>
        <begin position="390"/>
        <end position="406"/>
    </location>
</feature>
<feature type="compositionally biased region" description="Basic and acidic residues" evidence="9">
    <location>
        <begin position="1474"/>
        <end position="1492"/>
    </location>
</feature>
<dbReference type="FunFam" id="2.30.30.870:FF:000001">
    <property type="entry name" value="Protein pelota homolog"/>
    <property type="match status" value="1"/>
</dbReference>
<dbReference type="PROSITE" id="PS50082">
    <property type="entry name" value="WD_REPEATS_2"/>
    <property type="match status" value="3"/>
</dbReference>
<dbReference type="Pfam" id="PF03464">
    <property type="entry name" value="eRF1_2"/>
    <property type="match status" value="1"/>
</dbReference>